<dbReference type="HOGENOM" id="CLU_082381_1_0_11"/>
<dbReference type="InterPro" id="IPR020476">
    <property type="entry name" value="Nudix_hydrolase"/>
</dbReference>
<dbReference type="RefSeq" id="WP_012087209.1">
    <property type="nucleotide sequence ID" value="NC_009664.2"/>
</dbReference>
<sequence>MSGDPVDRVRRAAVRIAALAQDGLTYAVGDATKDYDAARYRELTELAADLLAAVSTSPREVLRAVLDTDVGYATPKVDVRAGVLDGRERFLLLRERSDGAWSLPGGWVDPGDRPAEAAVREVREETGYPVEVVKVVGVWERDARGKQPPMPVSVFHLYFLCRVVGERGRPEELETLDVGWFGLDELPELSRQRISRWELERLLAHHRDPALPTEWD</sequence>
<gene>
    <name evidence="4" type="ordered locus">Krad_3076</name>
</gene>
<dbReference type="KEGG" id="kra:Krad_3076"/>
<dbReference type="PRINTS" id="PR00502">
    <property type="entry name" value="NUDIXFAMILY"/>
</dbReference>
<dbReference type="InterPro" id="IPR059176">
    <property type="entry name" value="UDP-X_N"/>
</dbReference>
<dbReference type="PANTHER" id="PTHR43046">
    <property type="entry name" value="GDP-MANNOSE MANNOSYL HYDROLASE"/>
    <property type="match status" value="1"/>
</dbReference>
<dbReference type="EMBL" id="CP000750">
    <property type="protein sequence ID" value="ABS04540.1"/>
    <property type="molecule type" value="Genomic_DNA"/>
</dbReference>
<protein>
    <submittedName>
        <fullName evidence="4">NUDIX hydrolase</fullName>
    </submittedName>
</protein>
<evidence type="ECO:0000313" key="5">
    <source>
        <dbReference type="Proteomes" id="UP000001116"/>
    </source>
</evidence>
<dbReference type="GO" id="GO:0016787">
    <property type="term" value="F:hydrolase activity"/>
    <property type="evidence" value="ECO:0007669"/>
    <property type="project" value="UniProtKB-KW"/>
</dbReference>
<accession>A6WCK1</accession>
<dbReference type="InterPro" id="IPR000086">
    <property type="entry name" value="NUDIX_hydrolase_dom"/>
</dbReference>
<dbReference type="PANTHER" id="PTHR43046:SF16">
    <property type="entry name" value="ADP-RIBOSE PYROPHOSPHATASE YJHB-RELATED"/>
    <property type="match status" value="1"/>
</dbReference>
<keyword evidence="5" id="KW-1185">Reference proteome</keyword>
<evidence type="ECO:0000259" key="3">
    <source>
        <dbReference type="PROSITE" id="PS51462"/>
    </source>
</evidence>
<keyword evidence="2 4" id="KW-0378">Hydrolase</keyword>
<proteinExistence type="predicted"/>
<dbReference type="Proteomes" id="UP000001116">
    <property type="component" value="Chromosome"/>
</dbReference>
<dbReference type="PROSITE" id="PS51462">
    <property type="entry name" value="NUDIX"/>
    <property type="match status" value="1"/>
</dbReference>
<evidence type="ECO:0000256" key="2">
    <source>
        <dbReference type="ARBA" id="ARBA00022801"/>
    </source>
</evidence>
<dbReference type="eggNOG" id="COG1051">
    <property type="taxonomic scope" value="Bacteria"/>
</dbReference>
<name>A6WCK1_KINRD</name>
<feature type="domain" description="Nudix hydrolase" evidence="3">
    <location>
        <begin position="74"/>
        <end position="204"/>
    </location>
</feature>
<dbReference type="AlphaFoldDB" id="A6WCK1"/>
<organism evidence="4 5">
    <name type="scientific">Kineococcus radiotolerans (strain ATCC BAA-149 / DSM 14245 / SRS30216)</name>
    <dbReference type="NCBI Taxonomy" id="266940"/>
    <lineage>
        <taxon>Bacteria</taxon>
        <taxon>Bacillati</taxon>
        <taxon>Actinomycetota</taxon>
        <taxon>Actinomycetes</taxon>
        <taxon>Kineosporiales</taxon>
        <taxon>Kineosporiaceae</taxon>
        <taxon>Kineococcus</taxon>
    </lineage>
</organism>
<dbReference type="Pfam" id="PF12535">
    <property type="entry name" value="Nudix_N"/>
    <property type="match status" value="1"/>
</dbReference>
<dbReference type="InterPro" id="IPR015797">
    <property type="entry name" value="NUDIX_hydrolase-like_dom_sf"/>
</dbReference>
<dbReference type="Gene3D" id="3.90.79.10">
    <property type="entry name" value="Nucleoside Triphosphate Pyrophosphohydrolase"/>
    <property type="match status" value="1"/>
</dbReference>
<dbReference type="OrthoDB" id="9814308at2"/>
<dbReference type="Gene3D" id="6.10.250.1120">
    <property type="match status" value="1"/>
</dbReference>
<evidence type="ECO:0000256" key="1">
    <source>
        <dbReference type="ARBA" id="ARBA00001946"/>
    </source>
</evidence>
<evidence type="ECO:0000313" key="4">
    <source>
        <dbReference type="EMBL" id="ABS04540.1"/>
    </source>
</evidence>
<reference evidence="5" key="1">
    <citation type="journal article" date="2008" name="PLoS ONE">
        <title>Survival in nuclear waste, extreme resistance, and potential applications gleaned from the genome sequence of Kineococcus radiotolerans SRS30216.</title>
        <authorList>
            <person name="Bagwell C.E."/>
            <person name="Bhat S."/>
            <person name="Hawkins G.M."/>
            <person name="Smith B.W."/>
            <person name="Biswas T."/>
            <person name="Hoover T.R."/>
            <person name="Saunders E."/>
            <person name="Han C.S."/>
            <person name="Tsodikov O.V."/>
            <person name="Shimkets L.J."/>
        </authorList>
    </citation>
    <scope>NUCLEOTIDE SEQUENCE [LARGE SCALE GENOMIC DNA]</scope>
    <source>
        <strain evidence="5">ATCC BAA-149 / DSM 14245 / SRS30216</strain>
    </source>
</reference>
<dbReference type="Pfam" id="PF00293">
    <property type="entry name" value="NUDIX"/>
    <property type="match status" value="1"/>
</dbReference>
<dbReference type="STRING" id="266940.Krad_3076"/>
<comment type="cofactor">
    <cofactor evidence="1">
        <name>Mg(2+)</name>
        <dbReference type="ChEBI" id="CHEBI:18420"/>
    </cofactor>
</comment>
<dbReference type="SUPFAM" id="SSF55811">
    <property type="entry name" value="Nudix"/>
    <property type="match status" value="1"/>
</dbReference>